<proteinExistence type="predicted"/>
<reference evidence="2" key="2">
    <citation type="submission" date="2015-01" db="EMBL/GenBank/DDBJ databases">
        <title>Evolutionary Origins and Diversification of the Mycorrhizal Mutualists.</title>
        <authorList>
            <consortium name="DOE Joint Genome Institute"/>
            <consortium name="Mycorrhizal Genomics Consortium"/>
            <person name="Kohler A."/>
            <person name="Kuo A."/>
            <person name="Nagy L.G."/>
            <person name="Floudas D."/>
            <person name="Copeland A."/>
            <person name="Barry K.W."/>
            <person name="Cichocki N."/>
            <person name="Veneault-Fourrey C."/>
            <person name="LaButti K."/>
            <person name="Lindquist E.A."/>
            <person name="Lipzen A."/>
            <person name="Lundell T."/>
            <person name="Morin E."/>
            <person name="Murat C."/>
            <person name="Riley R."/>
            <person name="Ohm R."/>
            <person name="Sun H."/>
            <person name="Tunlid A."/>
            <person name="Henrissat B."/>
            <person name="Grigoriev I.V."/>
            <person name="Hibbett D.S."/>
            <person name="Martin F."/>
        </authorList>
    </citation>
    <scope>NUCLEOTIDE SEQUENCE [LARGE SCALE GENOMIC DNA]</scope>
    <source>
        <strain evidence="2">441</strain>
    </source>
</reference>
<sequence>MACPHHTFPNENLIYHGYLGCSPVYPTVAISLRTLAIFRQACHACPRFSIHTQCKMLCHLHNMPYRPYLFQQLTQAFDVYLEIIHCVDQKIRVALNRSAREWRLRNECPACFYHVEDEPTLTFDWFVSIDGNNSLKRWDTRVYGTIPRADHRTARSTYWLSNEEVDNFKYEVKARQTQGPHTDTGAEIYDDDWSAEAADVSKEFNCVDRWRNARADVWKKTFDVFEESGIFIATCRHRFVLLACDMIKSSELAKYPLAMINCLAAAYGLNGTCAYDIGCAFAKTVSTSSIGPRIRALSLRFMVSTFHGHAHNRLCQLGWHPMYIEGTGNTEGEGCEHVFSAFNELARSTHHATQFHRHQAIEQHIAFWNQDKYEALTRFIWNHYREVMESVCRLSSELSFLKAALNITDDDFPRFIAEERLYLSSLKELLAQDVQKVHYVQV</sequence>
<evidence type="ECO:0000313" key="2">
    <source>
        <dbReference type="Proteomes" id="UP000054018"/>
    </source>
</evidence>
<dbReference type="Pfam" id="PF18758">
    <property type="entry name" value="KDZ"/>
    <property type="match status" value="1"/>
</dbReference>
<reference evidence="1 2" key="1">
    <citation type="submission" date="2014-04" db="EMBL/GenBank/DDBJ databases">
        <authorList>
            <consortium name="DOE Joint Genome Institute"/>
            <person name="Kuo A."/>
            <person name="Kohler A."/>
            <person name="Costa M.D."/>
            <person name="Nagy L.G."/>
            <person name="Floudas D."/>
            <person name="Copeland A."/>
            <person name="Barry K.W."/>
            <person name="Cichocki N."/>
            <person name="Veneault-Fourrey C."/>
            <person name="LaButti K."/>
            <person name="Lindquist E.A."/>
            <person name="Lipzen A."/>
            <person name="Lundell T."/>
            <person name="Morin E."/>
            <person name="Murat C."/>
            <person name="Sun H."/>
            <person name="Tunlid A."/>
            <person name="Henrissat B."/>
            <person name="Grigoriev I.V."/>
            <person name="Hibbett D.S."/>
            <person name="Martin F."/>
            <person name="Nordberg H.P."/>
            <person name="Cantor M.N."/>
            <person name="Hua S.X."/>
        </authorList>
    </citation>
    <scope>NUCLEOTIDE SEQUENCE [LARGE SCALE GENOMIC DNA]</scope>
    <source>
        <strain evidence="1 2">441</strain>
    </source>
</reference>
<name>A0A0C9YYC7_9AGAM</name>
<keyword evidence="2" id="KW-1185">Reference proteome</keyword>
<gene>
    <name evidence="1" type="ORF">PISMIDRAFT_115650</name>
</gene>
<feature type="non-terminal residue" evidence="1">
    <location>
        <position position="442"/>
    </location>
</feature>
<dbReference type="PANTHER" id="PTHR33096">
    <property type="entry name" value="CXC2 DOMAIN-CONTAINING PROTEIN"/>
    <property type="match status" value="1"/>
</dbReference>
<dbReference type="HOGENOM" id="CLU_013084_3_1_1"/>
<dbReference type="STRING" id="765257.A0A0C9YYC7"/>
<dbReference type="EMBL" id="KN833903">
    <property type="protein sequence ID" value="KIK15172.1"/>
    <property type="molecule type" value="Genomic_DNA"/>
</dbReference>
<organism evidence="1 2">
    <name type="scientific">Pisolithus microcarpus 441</name>
    <dbReference type="NCBI Taxonomy" id="765257"/>
    <lineage>
        <taxon>Eukaryota</taxon>
        <taxon>Fungi</taxon>
        <taxon>Dikarya</taxon>
        <taxon>Basidiomycota</taxon>
        <taxon>Agaricomycotina</taxon>
        <taxon>Agaricomycetes</taxon>
        <taxon>Agaricomycetidae</taxon>
        <taxon>Boletales</taxon>
        <taxon>Sclerodermatineae</taxon>
        <taxon>Pisolithaceae</taxon>
        <taxon>Pisolithus</taxon>
    </lineage>
</organism>
<dbReference type="OrthoDB" id="2505969at2759"/>
<dbReference type="AlphaFoldDB" id="A0A0C9YYC7"/>
<evidence type="ECO:0000313" key="1">
    <source>
        <dbReference type="EMBL" id="KIK15172.1"/>
    </source>
</evidence>
<accession>A0A0C9YYC7</accession>
<evidence type="ECO:0008006" key="3">
    <source>
        <dbReference type="Google" id="ProtNLM"/>
    </source>
</evidence>
<dbReference type="Proteomes" id="UP000054018">
    <property type="component" value="Unassembled WGS sequence"/>
</dbReference>
<feature type="non-terminal residue" evidence="1">
    <location>
        <position position="1"/>
    </location>
</feature>
<protein>
    <recommendedName>
        <fullName evidence="3">CxC1-like cysteine cluster associated with KDZ transposases domain-containing protein</fullName>
    </recommendedName>
</protein>
<dbReference type="PANTHER" id="PTHR33096:SF1">
    <property type="entry name" value="CXC1-LIKE CYSTEINE CLUSTER ASSOCIATED WITH KDZ TRANSPOSASES DOMAIN-CONTAINING PROTEIN"/>
    <property type="match status" value="1"/>
</dbReference>
<dbReference type="InterPro" id="IPR040521">
    <property type="entry name" value="KDZ"/>
</dbReference>